<protein>
    <recommendedName>
        <fullName evidence="5">DUF4005 domain-containing protein</fullName>
    </recommendedName>
</protein>
<feature type="compositionally biased region" description="Polar residues" evidence="4">
    <location>
        <begin position="26"/>
        <end position="35"/>
    </location>
</feature>
<dbReference type="PANTHER" id="PTHR32295:SF11">
    <property type="entry name" value="PROTEIN IQ-DOMAIN 22"/>
    <property type="match status" value="1"/>
</dbReference>
<evidence type="ECO:0000256" key="4">
    <source>
        <dbReference type="SAM" id="MobiDB-lite"/>
    </source>
</evidence>
<dbReference type="InterPro" id="IPR000048">
    <property type="entry name" value="IQ_motif_EF-hand-BS"/>
</dbReference>
<evidence type="ECO:0000259" key="5">
    <source>
        <dbReference type="Pfam" id="PF13178"/>
    </source>
</evidence>
<feature type="compositionally biased region" description="Polar residues" evidence="4">
    <location>
        <begin position="343"/>
        <end position="373"/>
    </location>
</feature>
<dbReference type="AlphaFoldDB" id="A0A4Y7J9D6"/>
<dbReference type="Pfam" id="PF00612">
    <property type="entry name" value="IQ"/>
    <property type="match status" value="2"/>
</dbReference>
<evidence type="ECO:0000256" key="3">
    <source>
        <dbReference type="ARBA" id="ARBA00024378"/>
    </source>
</evidence>
<evidence type="ECO:0000256" key="2">
    <source>
        <dbReference type="ARBA" id="ARBA00024341"/>
    </source>
</evidence>
<comment type="similarity">
    <text evidence="2">Belongs to the IQD family.</text>
</comment>
<proteinExistence type="inferred from homology"/>
<dbReference type="Gene3D" id="1.20.5.190">
    <property type="match status" value="1"/>
</dbReference>
<dbReference type="CDD" id="cd23767">
    <property type="entry name" value="IQCD"/>
    <property type="match status" value="1"/>
</dbReference>
<feature type="region of interest" description="Disordered" evidence="4">
    <location>
        <begin position="218"/>
        <end position="282"/>
    </location>
</feature>
<dbReference type="GO" id="GO:0005516">
    <property type="term" value="F:calmodulin binding"/>
    <property type="evidence" value="ECO:0007669"/>
    <property type="project" value="UniProtKB-KW"/>
</dbReference>
<evidence type="ECO:0000256" key="1">
    <source>
        <dbReference type="ARBA" id="ARBA00022860"/>
    </source>
</evidence>
<evidence type="ECO:0000313" key="7">
    <source>
        <dbReference type="Proteomes" id="UP000316621"/>
    </source>
</evidence>
<dbReference type="OrthoDB" id="1686972at2759"/>
<accession>A0A4Y7J9D6</accession>
<dbReference type="PANTHER" id="PTHR32295">
    <property type="entry name" value="IQ-DOMAIN 5-RELATED"/>
    <property type="match status" value="1"/>
</dbReference>
<dbReference type="SMART" id="SM00015">
    <property type="entry name" value="IQ"/>
    <property type="match status" value="2"/>
</dbReference>
<feature type="domain" description="DUF4005" evidence="5">
    <location>
        <begin position="394"/>
        <end position="472"/>
    </location>
</feature>
<organism evidence="6 7">
    <name type="scientific">Papaver somniferum</name>
    <name type="common">Opium poppy</name>
    <dbReference type="NCBI Taxonomy" id="3469"/>
    <lineage>
        <taxon>Eukaryota</taxon>
        <taxon>Viridiplantae</taxon>
        <taxon>Streptophyta</taxon>
        <taxon>Embryophyta</taxon>
        <taxon>Tracheophyta</taxon>
        <taxon>Spermatophyta</taxon>
        <taxon>Magnoliopsida</taxon>
        <taxon>Ranunculales</taxon>
        <taxon>Papaveraceae</taxon>
        <taxon>Papaveroideae</taxon>
        <taxon>Papaver</taxon>
    </lineage>
</organism>
<dbReference type="Gramene" id="RZC57427">
    <property type="protein sequence ID" value="RZC57427"/>
    <property type="gene ID" value="C5167_004729"/>
</dbReference>
<dbReference type="STRING" id="3469.A0A4Y7J9D6"/>
<feature type="compositionally biased region" description="Basic and acidic residues" evidence="4">
    <location>
        <begin position="245"/>
        <end position="262"/>
    </location>
</feature>
<dbReference type="EMBL" id="CM010718">
    <property type="protein sequence ID" value="RZC57427.1"/>
    <property type="molecule type" value="Genomic_DNA"/>
</dbReference>
<comment type="subunit">
    <text evidence="3">Binds to multiple calmodulin (CaM) in the presence of Ca(2+) and CaM-like proteins.</text>
</comment>
<dbReference type="Pfam" id="PF13178">
    <property type="entry name" value="DUF4005"/>
    <property type="match status" value="1"/>
</dbReference>
<dbReference type="Proteomes" id="UP000316621">
    <property type="component" value="Chromosome 4"/>
</dbReference>
<keyword evidence="7" id="KW-1185">Reference proteome</keyword>
<keyword evidence="1" id="KW-0112">Calmodulin-binding</keyword>
<feature type="region of interest" description="Disordered" evidence="4">
    <location>
        <begin position="299"/>
        <end position="414"/>
    </location>
</feature>
<name>A0A4Y7J9D6_PAPSO</name>
<dbReference type="OMA" id="STRIGHM"/>
<dbReference type="InterPro" id="IPR025064">
    <property type="entry name" value="DUF4005"/>
</dbReference>
<reference evidence="6 7" key="1">
    <citation type="journal article" date="2018" name="Science">
        <title>The opium poppy genome and morphinan production.</title>
        <authorList>
            <person name="Guo L."/>
            <person name="Winzer T."/>
            <person name="Yang X."/>
            <person name="Li Y."/>
            <person name="Ning Z."/>
            <person name="He Z."/>
            <person name="Teodor R."/>
            <person name="Lu Y."/>
            <person name="Bowser T.A."/>
            <person name="Graham I.A."/>
            <person name="Ye K."/>
        </authorList>
    </citation>
    <scope>NUCLEOTIDE SEQUENCE [LARGE SCALE GENOMIC DNA]</scope>
    <source>
        <strain evidence="7">cv. HN1</strain>
        <tissue evidence="6">Leaves</tissue>
    </source>
</reference>
<dbReference type="PROSITE" id="PS50096">
    <property type="entry name" value="IQ"/>
    <property type="match status" value="2"/>
</dbReference>
<evidence type="ECO:0000313" key="6">
    <source>
        <dbReference type="EMBL" id="RZC57427.1"/>
    </source>
</evidence>
<feature type="compositionally biased region" description="Gly residues" evidence="4">
    <location>
        <begin position="11"/>
        <end position="20"/>
    </location>
</feature>
<feature type="compositionally biased region" description="Basic and acidic residues" evidence="4">
    <location>
        <begin position="272"/>
        <end position="281"/>
    </location>
</feature>
<feature type="compositionally biased region" description="Polar residues" evidence="4">
    <location>
        <begin position="326"/>
        <end position="335"/>
    </location>
</feature>
<feature type="region of interest" description="Disordered" evidence="4">
    <location>
        <begin position="9"/>
        <end position="43"/>
    </location>
</feature>
<gene>
    <name evidence="6" type="ORF">C5167_004729</name>
</gene>
<sequence length="517" mass="56580">MGKTARWFRGLLGGGGGGGNAKKDGINSSETTTKPGNKKKWGFLRSFRDNKEPILDTTSVNERKGSSYREISSSSVSTSSYLVHNRGNDEDQNKHAIAVAAATAAVAEAAVAAANAAAAVVKLTSSSGRNVVTTTTAYVSTSSSTGGNGGGGLRREEFSALMIQSAFRGYLARRALRALKGLVKLQALVRGHIVRKKTTDTLRCMQALVRVQVRARSGRNHSSEFRYHHSRKPSLSHQPGPGTPEKYERGIRSNSTRHERSSSLKRNGSHSNPREIVDPERAQTGWNWLDHWMDENQNRRVGPLDDEKSDKILEIDPGKPHGNSKLRYSSSARHASNQDRASHSYTTMDSPSKDSTTAQLSAPSTSSGEVQSVSRRKFPREVEEAVFRTADNSPQFYSASSRPGSERRGPFTPAKSNCSGSFLSGYSDYPNYMSNTESFKAKVRSQSAPKQRLEFEKSSSTKKYSNLGFGEFRSASTQRSSTLHTNFTSKAYPGSGRLDRLGMPVRSSHETVVNRNI</sequence>
<feature type="compositionally biased region" description="Basic and acidic residues" evidence="4">
    <location>
        <begin position="299"/>
        <end position="319"/>
    </location>
</feature>
<feature type="compositionally biased region" description="Polar residues" evidence="4">
    <location>
        <begin position="390"/>
        <end position="403"/>
    </location>
</feature>